<protein>
    <submittedName>
        <fullName evidence="2">Uncharacterized protein</fullName>
    </submittedName>
</protein>
<reference evidence="2" key="2">
    <citation type="journal article" date="2021" name="PeerJ">
        <title>Extensive microbial diversity within the chicken gut microbiome revealed by metagenomics and culture.</title>
        <authorList>
            <person name="Gilroy R."/>
            <person name="Ravi A."/>
            <person name="Getino M."/>
            <person name="Pursley I."/>
            <person name="Horton D.L."/>
            <person name="Alikhan N.F."/>
            <person name="Baker D."/>
            <person name="Gharbi K."/>
            <person name="Hall N."/>
            <person name="Watson M."/>
            <person name="Adriaenssens E.M."/>
            <person name="Foster-Nyarko E."/>
            <person name="Jarju S."/>
            <person name="Secka A."/>
            <person name="Antonio M."/>
            <person name="Oren A."/>
            <person name="Chaudhuri R.R."/>
            <person name="La Ragione R."/>
            <person name="Hildebrand F."/>
            <person name="Pallen M.J."/>
        </authorList>
    </citation>
    <scope>NUCLEOTIDE SEQUENCE</scope>
    <source>
        <strain evidence="2">CHK154-7741</strain>
    </source>
</reference>
<organism evidence="2 3">
    <name type="scientific">Candidatus Limenecus avicola</name>
    <dbReference type="NCBI Taxonomy" id="2840847"/>
    <lineage>
        <taxon>Bacteria</taxon>
        <taxon>Bacillati</taxon>
        <taxon>Bacillota</taxon>
        <taxon>Clostridia</taxon>
        <taxon>Eubacteriales</taxon>
        <taxon>Clostridiaceae</taxon>
        <taxon>Clostridiaceae incertae sedis</taxon>
        <taxon>Candidatus Limenecus</taxon>
    </lineage>
</organism>
<feature type="transmembrane region" description="Helical" evidence="1">
    <location>
        <begin position="67"/>
        <end position="91"/>
    </location>
</feature>
<proteinExistence type="predicted"/>
<name>A0A9D1MZ72_9CLOT</name>
<dbReference type="AlphaFoldDB" id="A0A9D1MZ72"/>
<evidence type="ECO:0000256" key="1">
    <source>
        <dbReference type="SAM" id="Phobius"/>
    </source>
</evidence>
<evidence type="ECO:0000313" key="3">
    <source>
        <dbReference type="Proteomes" id="UP000886748"/>
    </source>
</evidence>
<accession>A0A9D1MZ72</accession>
<evidence type="ECO:0000313" key="2">
    <source>
        <dbReference type="EMBL" id="HIU91986.1"/>
    </source>
</evidence>
<dbReference type="EMBL" id="DVOD01000018">
    <property type="protein sequence ID" value="HIU91986.1"/>
    <property type="molecule type" value="Genomic_DNA"/>
</dbReference>
<sequence>MSDERYQPRVKNAGTKNSIQIGYDTEKLKQENRYRVKGQAFPKTINGFNWGAFLLTPVWGLFNNTPIACFCIILYLIPYLGILLGIVFSIYCGIQGNVWAWENKEWKDHFHFHETQRKWAIAGLITYIIIIAVLHIVTINMIQNFKSGY</sequence>
<reference evidence="2" key="1">
    <citation type="submission" date="2020-10" db="EMBL/GenBank/DDBJ databases">
        <authorList>
            <person name="Gilroy R."/>
        </authorList>
    </citation>
    <scope>NUCLEOTIDE SEQUENCE</scope>
    <source>
        <strain evidence="2">CHK154-7741</strain>
    </source>
</reference>
<keyword evidence="1" id="KW-0472">Membrane</keyword>
<feature type="transmembrane region" description="Helical" evidence="1">
    <location>
        <begin position="119"/>
        <end position="142"/>
    </location>
</feature>
<dbReference type="Proteomes" id="UP000886748">
    <property type="component" value="Unassembled WGS sequence"/>
</dbReference>
<keyword evidence="1" id="KW-1133">Transmembrane helix</keyword>
<gene>
    <name evidence="2" type="ORF">IAD26_02505</name>
</gene>
<comment type="caution">
    <text evidence="2">The sequence shown here is derived from an EMBL/GenBank/DDBJ whole genome shotgun (WGS) entry which is preliminary data.</text>
</comment>
<keyword evidence="1" id="KW-0812">Transmembrane</keyword>